<comment type="caution">
    <text evidence="1">The sequence shown here is derived from an EMBL/GenBank/DDBJ whole genome shotgun (WGS) entry which is preliminary data.</text>
</comment>
<keyword evidence="2" id="KW-1185">Reference proteome</keyword>
<dbReference type="AlphaFoldDB" id="A0A8T3AG17"/>
<proteinExistence type="predicted"/>
<protein>
    <submittedName>
        <fullName evidence="1">Uncharacterized protein</fullName>
    </submittedName>
</protein>
<reference evidence="1" key="1">
    <citation type="journal article" date="2022" name="Front. Genet.">
        <title>Chromosome-Scale Assembly of the Dendrobium nobile Genome Provides Insights Into the Molecular Mechanism of the Biosynthesis of the Medicinal Active Ingredient of Dendrobium.</title>
        <authorList>
            <person name="Xu Q."/>
            <person name="Niu S.-C."/>
            <person name="Li K.-L."/>
            <person name="Zheng P.-J."/>
            <person name="Zhang X.-J."/>
            <person name="Jia Y."/>
            <person name="Liu Y."/>
            <person name="Niu Y.-X."/>
            <person name="Yu L.-H."/>
            <person name="Chen D.-F."/>
            <person name="Zhang G.-Q."/>
        </authorList>
    </citation>
    <scope>NUCLEOTIDE SEQUENCE</scope>
    <source>
        <tissue evidence="1">Leaf</tissue>
    </source>
</reference>
<name>A0A8T3AG17_DENNO</name>
<evidence type="ECO:0000313" key="1">
    <source>
        <dbReference type="EMBL" id="KAI0495247.1"/>
    </source>
</evidence>
<accession>A0A8T3AG17</accession>
<gene>
    <name evidence="1" type="ORF">KFK09_025397</name>
</gene>
<dbReference type="Proteomes" id="UP000829196">
    <property type="component" value="Unassembled WGS sequence"/>
</dbReference>
<dbReference type="EMBL" id="JAGYWB010000017">
    <property type="protein sequence ID" value="KAI0495247.1"/>
    <property type="molecule type" value="Genomic_DNA"/>
</dbReference>
<evidence type="ECO:0000313" key="2">
    <source>
        <dbReference type="Proteomes" id="UP000829196"/>
    </source>
</evidence>
<sequence length="66" mass="7079">MVSILAPYANIQSLDPGLGRQGNTLAFATVATVKERCLQLLSRKNIGSKNMGVKLKLSKIRAPALL</sequence>
<organism evidence="1 2">
    <name type="scientific">Dendrobium nobile</name>
    <name type="common">Orchid</name>
    <dbReference type="NCBI Taxonomy" id="94219"/>
    <lineage>
        <taxon>Eukaryota</taxon>
        <taxon>Viridiplantae</taxon>
        <taxon>Streptophyta</taxon>
        <taxon>Embryophyta</taxon>
        <taxon>Tracheophyta</taxon>
        <taxon>Spermatophyta</taxon>
        <taxon>Magnoliopsida</taxon>
        <taxon>Liliopsida</taxon>
        <taxon>Asparagales</taxon>
        <taxon>Orchidaceae</taxon>
        <taxon>Epidendroideae</taxon>
        <taxon>Malaxideae</taxon>
        <taxon>Dendrobiinae</taxon>
        <taxon>Dendrobium</taxon>
    </lineage>
</organism>